<sequence length="236" mass="25053">MQIAGSVALVTGANRGIGRELARHLLERGAAKVYAAARRPAEVDLPGVEVVRLDLTDPESITAAAQLADDVTLLINNAGVATNQTFLTGDVAQIRREMDTMFYGTLDVTRAFAPARGGAVVNILSALSWFSYPGTHSYSAAKAAEWALTNGLRNELFDQGTQVVGVHLGAADTDFAAGYQGPKITTTQVATATLDGIEAGQQEVVVDDWSAWIKSSLAKDPAEFYTPEYIRSALPV</sequence>
<proteinExistence type="inferred from homology"/>
<dbReference type="EMBL" id="JAHBAY010000015">
    <property type="protein sequence ID" value="MBT0773121.1"/>
    <property type="molecule type" value="Genomic_DNA"/>
</dbReference>
<keyword evidence="2" id="KW-0560">Oxidoreductase</keyword>
<evidence type="ECO:0000313" key="6">
    <source>
        <dbReference type="Proteomes" id="UP001197247"/>
    </source>
</evidence>
<evidence type="ECO:0000259" key="4">
    <source>
        <dbReference type="SMART" id="SM00822"/>
    </source>
</evidence>
<protein>
    <submittedName>
        <fullName evidence="5">SDR family oxidoreductase</fullName>
    </submittedName>
</protein>
<feature type="domain" description="Ketoreductase" evidence="4">
    <location>
        <begin position="6"/>
        <end position="172"/>
    </location>
</feature>
<dbReference type="Pfam" id="PF00106">
    <property type="entry name" value="adh_short"/>
    <property type="match status" value="1"/>
</dbReference>
<dbReference type="InterPro" id="IPR002347">
    <property type="entry name" value="SDR_fam"/>
</dbReference>
<reference evidence="5 6" key="1">
    <citation type="submission" date="2021-05" db="EMBL/GenBank/DDBJ databases">
        <title>Kineosporia and Streptomyces sp. nov. two new marine actinobacteria isolated from Coral.</title>
        <authorList>
            <person name="Buangrab K."/>
            <person name="Sutthacheep M."/>
            <person name="Yeemin T."/>
            <person name="Harunari E."/>
            <person name="Igarashi Y."/>
            <person name="Kanchanasin P."/>
            <person name="Tanasupawat S."/>
            <person name="Phongsopitanun W."/>
        </authorList>
    </citation>
    <scope>NUCLEOTIDE SEQUENCE [LARGE SCALE GENOMIC DNA]</scope>
    <source>
        <strain evidence="5 6">J2-2</strain>
    </source>
</reference>
<keyword evidence="6" id="KW-1185">Reference proteome</keyword>
<name>A0ABS5TPV6_9ACTN</name>
<comment type="caution">
    <text evidence="5">The sequence shown here is derived from an EMBL/GenBank/DDBJ whole genome shotgun (WGS) entry which is preliminary data.</text>
</comment>
<dbReference type="PRINTS" id="PR00081">
    <property type="entry name" value="GDHRDH"/>
</dbReference>
<dbReference type="NCBIfam" id="NF006119">
    <property type="entry name" value="PRK08264.1-5"/>
    <property type="match status" value="1"/>
</dbReference>
<dbReference type="PRINTS" id="PR00080">
    <property type="entry name" value="SDRFAMILY"/>
</dbReference>
<evidence type="ECO:0000256" key="2">
    <source>
        <dbReference type="ARBA" id="ARBA00023002"/>
    </source>
</evidence>
<dbReference type="RefSeq" id="WP_214159650.1">
    <property type="nucleotide sequence ID" value="NZ_JAHBAY010000015.1"/>
</dbReference>
<dbReference type="InterPro" id="IPR057326">
    <property type="entry name" value="KR_dom"/>
</dbReference>
<dbReference type="Proteomes" id="UP001197247">
    <property type="component" value="Unassembled WGS sequence"/>
</dbReference>
<gene>
    <name evidence="5" type="ORF">KIH74_29525</name>
</gene>
<organism evidence="5 6">
    <name type="scientific">Kineosporia corallincola</name>
    <dbReference type="NCBI Taxonomy" id="2835133"/>
    <lineage>
        <taxon>Bacteria</taxon>
        <taxon>Bacillati</taxon>
        <taxon>Actinomycetota</taxon>
        <taxon>Actinomycetes</taxon>
        <taxon>Kineosporiales</taxon>
        <taxon>Kineosporiaceae</taxon>
        <taxon>Kineosporia</taxon>
    </lineage>
</organism>
<dbReference type="InterPro" id="IPR036291">
    <property type="entry name" value="NAD(P)-bd_dom_sf"/>
</dbReference>
<dbReference type="Gene3D" id="3.40.50.720">
    <property type="entry name" value="NAD(P)-binding Rossmann-like Domain"/>
    <property type="match status" value="1"/>
</dbReference>
<evidence type="ECO:0000313" key="5">
    <source>
        <dbReference type="EMBL" id="MBT0773121.1"/>
    </source>
</evidence>
<comment type="similarity">
    <text evidence="1 3">Belongs to the short-chain dehydrogenases/reductases (SDR) family.</text>
</comment>
<dbReference type="SUPFAM" id="SSF51735">
    <property type="entry name" value="NAD(P)-binding Rossmann-fold domains"/>
    <property type="match status" value="1"/>
</dbReference>
<accession>A0ABS5TPV6</accession>
<dbReference type="PANTHER" id="PTHR44169:SF6">
    <property type="entry name" value="NADPH-DEPENDENT 1-ACYLDIHYDROXYACETONE PHOSPHATE REDUCTASE"/>
    <property type="match status" value="1"/>
</dbReference>
<dbReference type="SMART" id="SM00822">
    <property type="entry name" value="PKS_KR"/>
    <property type="match status" value="1"/>
</dbReference>
<evidence type="ECO:0000256" key="1">
    <source>
        <dbReference type="ARBA" id="ARBA00006484"/>
    </source>
</evidence>
<evidence type="ECO:0000256" key="3">
    <source>
        <dbReference type="RuleBase" id="RU000363"/>
    </source>
</evidence>
<dbReference type="PANTHER" id="PTHR44169">
    <property type="entry name" value="NADPH-DEPENDENT 1-ACYLDIHYDROXYACETONE PHOSPHATE REDUCTASE"/>
    <property type="match status" value="1"/>
</dbReference>